<name>A0A1F6AHN6_9BACT</name>
<reference evidence="1 2" key="1">
    <citation type="journal article" date="2016" name="Nat. Commun.">
        <title>Thousands of microbial genomes shed light on interconnected biogeochemical processes in an aquifer system.</title>
        <authorList>
            <person name="Anantharaman K."/>
            <person name="Brown C.T."/>
            <person name="Hug L.A."/>
            <person name="Sharon I."/>
            <person name="Castelle C.J."/>
            <person name="Probst A.J."/>
            <person name="Thomas B.C."/>
            <person name="Singh A."/>
            <person name="Wilkins M.J."/>
            <person name="Karaoz U."/>
            <person name="Brodie E.L."/>
            <person name="Williams K.H."/>
            <person name="Hubbard S.S."/>
            <person name="Banfield J.F."/>
        </authorList>
    </citation>
    <scope>NUCLEOTIDE SEQUENCE [LARGE SCALE GENOMIC DNA]</scope>
</reference>
<dbReference type="AlphaFoldDB" id="A0A1F6AHN6"/>
<dbReference type="STRING" id="1798392.A3A79_03415"/>
<dbReference type="Proteomes" id="UP000178759">
    <property type="component" value="Unassembled WGS sequence"/>
</dbReference>
<evidence type="ECO:0000313" key="2">
    <source>
        <dbReference type="Proteomes" id="UP000178759"/>
    </source>
</evidence>
<proteinExistence type="predicted"/>
<dbReference type="EMBL" id="MFJV01000001">
    <property type="protein sequence ID" value="OGG24211.1"/>
    <property type="molecule type" value="Genomic_DNA"/>
</dbReference>
<accession>A0A1F6AHN6</accession>
<organism evidence="1 2">
    <name type="scientific">Candidatus Gottesmanbacteria bacterium RIFCSPLOWO2_01_FULL_43_11b</name>
    <dbReference type="NCBI Taxonomy" id="1798392"/>
    <lineage>
        <taxon>Bacteria</taxon>
        <taxon>Candidatus Gottesmaniibacteriota</taxon>
    </lineage>
</organism>
<comment type="caution">
    <text evidence="1">The sequence shown here is derived from an EMBL/GenBank/DDBJ whole genome shotgun (WGS) entry which is preliminary data.</text>
</comment>
<sequence>MKALENNPIDQYLRATLDTETAIGEQVTWTFPFPSICFSEDDVSWPLIGAPLVVDEENLNRYSTYSDGNDGYFIYKRTELGSPEPLYQVVATYIGRRIGVSIAQSAMMLSRNYQGNFILGKVSHCPSMKMKPLAGNDDIPDVNLLKQLNPSILTGDGVLRAALRDRDHRWSHVMVGTMTDAIPYTYDHGRSFSNAGNDWDEKSLLNSSVGSYFWEIRMERQELLSYIHRFIKIPNWEITAACLAPAFFLQRFHIANKTFYLKRASQMASFLIACKKTLEHDVMTYYDGLVRTVSYG</sequence>
<gene>
    <name evidence="1" type="ORF">A3A79_03415</name>
</gene>
<evidence type="ECO:0000313" key="1">
    <source>
        <dbReference type="EMBL" id="OGG24211.1"/>
    </source>
</evidence>
<protein>
    <submittedName>
        <fullName evidence="1">Uncharacterized protein</fullName>
    </submittedName>
</protein>